<dbReference type="Pfam" id="PF02515">
    <property type="entry name" value="CoA_transf_3"/>
    <property type="match status" value="1"/>
</dbReference>
<protein>
    <submittedName>
        <fullName evidence="3">CoA transferase</fullName>
    </submittedName>
</protein>
<name>A0A6H9WCS1_9MICO</name>
<evidence type="ECO:0000313" key="3">
    <source>
        <dbReference type="EMBL" id="KAB1648762.1"/>
    </source>
</evidence>
<feature type="compositionally biased region" description="Basic residues" evidence="2">
    <location>
        <begin position="109"/>
        <end position="120"/>
    </location>
</feature>
<feature type="compositionally biased region" description="Basic residues" evidence="2">
    <location>
        <begin position="90"/>
        <end position="101"/>
    </location>
</feature>
<feature type="compositionally biased region" description="Basic residues" evidence="2">
    <location>
        <begin position="17"/>
        <end position="32"/>
    </location>
</feature>
<dbReference type="Gene3D" id="3.30.1540.10">
    <property type="entry name" value="formyl-coa transferase, domain 3"/>
    <property type="match status" value="1"/>
</dbReference>
<dbReference type="PANTHER" id="PTHR48207">
    <property type="entry name" value="SUCCINATE--HYDROXYMETHYLGLUTARATE COA-TRANSFERASE"/>
    <property type="match status" value="1"/>
</dbReference>
<dbReference type="Proteomes" id="UP000431744">
    <property type="component" value="Unassembled WGS sequence"/>
</dbReference>
<comment type="caution">
    <text evidence="3">The sequence shown here is derived from an EMBL/GenBank/DDBJ whole genome shotgun (WGS) entry which is preliminary data.</text>
</comment>
<dbReference type="AlphaFoldDB" id="A0A6H9WCS1"/>
<dbReference type="InterPro" id="IPR003673">
    <property type="entry name" value="CoA-Trfase_fam_III"/>
</dbReference>
<feature type="region of interest" description="Disordered" evidence="2">
    <location>
        <begin position="523"/>
        <end position="554"/>
    </location>
</feature>
<dbReference type="EMBL" id="WBJY01000001">
    <property type="protein sequence ID" value="KAB1648762.1"/>
    <property type="molecule type" value="Genomic_DNA"/>
</dbReference>
<accession>A0A6H9WCS1</accession>
<evidence type="ECO:0000256" key="1">
    <source>
        <dbReference type="ARBA" id="ARBA00022679"/>
    </source>
</evidence>
<keyword evidence="4" id="KW-1185">Reference proteome</keyword>
<dbReference type="Gene3D" id="3.40.50.10540">
    <property type="entry name" value="Crotonobetainyl-coa:carnitine coa-transferase, domain 1"/>
    <property type="match status" value="1"/>
</dbReference>
<dbReference type="SUPFAM" id="SSF89796">
    <property type="entry name" value="CoA-transferase family III (CaiB/BaiF)"/>
    <property type="match status" value="1"/>
</dbReference>
<dbReference type="OrthoDB" id="9797653at2"/>
<dbReference type="InterPro" id="IPR044855">
    <property type="entry name" value="CoA-Trfase_III_dom3_sf"/>
</dbReference>
<evidence type="ECO:0000256" key="2">
    <source>
        <dbReference type="SAM" id="MobiDB-lite"/>
    </source>
</evidence>
<reference evidence="3 4" key="1">
    <citation type="submission" date="2019-09" db="EMBL/GenBank/DDBJ databases">
        <title>Phylogeny of genus Pseudoclavibacter and closely related genus.</title>
        <authorList>
            <person name="Li Y."/>
        </authorList>
    </citation>
    <scope>NUCLEOTIDE SEQUENCE [LARGE SCALE GENOMIC DNA]</scope>
    <source>
        <strain evidence="3 4">EGI 60007</strain>
    </source>
</reference>
<feature type="compositionally biased region" description="Basic and acidic residues" evidence="2">
    <location>
        <begin position="63"/>
        <end position="82"/>
    </location>
</feature>
<evidence type="ECO:0000313" key="4">
    <source>
        <dbReference type="Proteomes" id="UP000431744"/>
    </source>
</evidence>
<dbReference type="InterPro" id="IPR023606">
    <property type="entry name" value="CoA-Trfase_III_dom_1_sf"/>
</dbReference>
<proteinExistence type="predicted"/>
<dbReference type="PANTHER" id="PTHR48207:SF3">
    <property type="entry name" value="SUCCINATE--HYDROXYMETHYLGLUTARATE COA-TRANSFERASE"/>
    <property type="match status" value="1"/>
</dbReference>
<dbReference type="GO" id="GO:0008410">
    <property type="term" value="F:CoA-transferase activity"/>
    <property type="evidence" value="ECO:0007669"/>
    <property type="project" value="TreeGrafter"/>
</dbReference>
<dbReference type="InterPro" id="IPR050483">
    <property type="entry name" value="CoA-transferase_III_domain"/>
</dbReference>
<feature type="compositionally biased region" description="Basic and acidic residues" evidence="2">
    <location>
        <begin position="38"/>
        <end position="49"/>
    </location>
</feature>
<organism evidence="3 4">
    <name type="scientific">Pseudoclavibacter endophyticus</name>
    <dbReference type="NCBI Taxonomy" id="1778590"/>
    <lineage>
        <taxon>Bacteria</taxon>
        <taxon>Bacillati</taxon>
        <taxon>Actinomycetota</taxon>
        <taxon>Actinomycetes</taxon>
        <taxon>Micrococcales</taxon>
        <taxon>Microbacteriaceae</taxon>
        <taxon>Pseudoclavibacter</taxon>
    </lineage>
</organism>
<sequence length="554" mass="60331">MHEAGHRVLQPDGPGACRRRGRAAHGRGRHGRCGLGETDGRQDGDERSARARALFLRGTRHTAHADEHPRDRDRRRPSDRQFRGCPVRPCRGRGRPRHRHPRDGAPWLRQRRRRVRTRGRRCLEILPPRRSLSRGGEAPADRSAPGGSSLREDPVTDDIAGVQVQATGPLAGLKVLDLGVLIAGPLVGAYLGDLGADVVKVERPGGDPCRLTGTKVGDVSLIWKYIGRNKRTISLDFGDDDDRETLLALVDAADVIIENFRPGTLARHGLDLPTLSKRNPSAVCVSISGFGQHGDYAQRAGFGTVAESMVGFVNVNGWPDGPPTLPPVAMADSAAAMSATIAVLAALLKRESSATGDVIDVSLLEPLFTYLTPQFLDYQFTGMEPQRHGNRLEFAAPRGAYRCGDGKWFAISGATPAGARRIFSAIGRDDMNEDERYLTNTARVQHYDEIDDIIGAWAGERTRDEAIDALAATGAAVGPVYGMSDVLEDQHFAQRQVYVDLPDDDVGHLKLPNVFARFTNSPAAHRHAGRPENADATAIRNSWIGERSTEGTRQ</sequence>
<feature type="region of interest" description="Disordered" evidence="2">
    <location>
        <begin position="1"/>
        <end position="154"/>
    </location>
</feature>
<keyword evidence="1 3" id="KW-0808">Transferase</keyword>
<gene>
    <name evidence="3" type="ORF">F8O04_00165</name>
</gene>